<dbReference type="Proteomes" id="UP000237104">
    <property type="component" value="Unassembled WGS sequence"/>
</dbReference>
<sequence>MPTPNQSTPRRNAQPYRRYVAIGDSFTEGVGDDLPDGQVRGWADLVAIGLAAATPDPVSYANLAIRGKLLGPIVSDQLKPALALKPDLLTVCGGGNDMMRPRVEISYVVDLLDHVVDKAVADGIHVVVLSGGNPSRHLPLGSLMQKRGDRLAEAARETFGKPGVTLVDNWIDTELMNGRFWSADKLHLNARGHTRVATNVLTALNVPIPAGWAQGAAGEAPPRERIQDTAAYYAAYVLPWIGRRLTGRSSGDGRPPKRPELTVVETP</sequence>
<name>A0A2S3Z539_9MICO</name>
<dbReference type="InterPro" id="IPR013830">
    <property type="entry name" value="SGNH_hydro"/>
</dbReference>
<reference evidence="3 4" key="1">
    <citation type="submission" date="2018-01" db="EMBL/GenBank/DDBJ databases">
        <title>Cryobacterium sp. nov., from glaciers in China.</title>
        <authorList>
            <person name="Liu Q."/>
            <person name="Xin Y.-H."/>
        </authorList>
    </citation>
    <scope>NUCLEOTIDE SEQUENCE [LARGE SCALE GENOMIC DNA]</scope>
    <source>
        <strain evidence="3 4">TMB1-8</strain>
    </source>
</reference>
<dbReference type="SUPFAM" id="SSF52266">
    <property type="entry name" value="SGNH hydrolase"/>
    <property type="match status" value="1"/>
</dbReference>
<dbReference type="PANTHER" id="PTHR43784">
    <property type="entry name" value="GDSL-LIKE LIPASE/ACYLHYDROLASE, PUTATIVE (AFU_ORTHOLOGUE AFUA_2G00820)-RELATED"/>
    <property type="match status" value="1"/>
</dbReference>
<dbReference type="CDD" id="cd01832">
    <property type="entry name" value="SGNH_hydrolase_like_1"/>
    <property type="match status" value="1"/>
</dbReference>
<feature type="region of interest" description="Disordered" evidence="1">
    <location>
        <begin position="247"/>
        <end position="267"/>
    </location>
</feature>
<evidence type="ECO:0000313" key="3">
    <source>
        <dbReference type="EMBL" id="POH58727.1"/>
    </source>
</evidence>
<dbReference type="AlphaFoldDB" id="A0A2S3Z539"/>
<evidence type="ECO:0000259" key="2">
    <source>
        <dbReference type="Pfam" id="PF13472"/>
    </source>
</evidence>
<organism evidence="3 4">
    <name type="scientific">Cryobacterium zongtaii</name>
    <dbReference type="NCBI Taxonomy" id="1259217"/>
    <lineage>
        <taxon>Bacteria</taxon>
        <taxon>Bacillati</taxon>
        <taxon>Actinomycetota</taxon>
        <taxon>Actinomycetes</taxon>
        <taxon>Micrococcales</taxon>
        <taxon>Microbacteriaceae</taxon>
        <taxon>Cryobacterium</taxon>
    </lineage>
</organism>
<dbReference type="Pfam" id="PF13472">
    <property type="entry name" value="Lipase_GDSL_2"/>
    <property type="match status" value="1"/>
</dbReference>
<dbReference type="Gene3D" id="3.40.50.1110">
    <property type="entry name" value="SGNH hydrolase"/>
    <property type="match status" value="1"/>
</dbReference>
<dbReference type="EMBL" id="PPXF01000070">
    <property type="protein sequence ID" value="POH58727.1"/>
    <property type="molecule type" value="Genomic_DNA"/>
</dbReference>
<evidence type="ECO:0000256" key="1">
    <source>
        <dbReference type="SAM" id="MobiDB-lite"/>
    </source>
</evidence>
<evidence type="ECO:0000313" key="4">
    <source>
        <dbReference type="Proteomes" id="UP000237104"/>
    </source>
</evidence>
<accession>A0A2S3Z539</accession>
<protein>
    <submittedName>
        <fullName evidence="3">GDSL family lipase</fullName>
    </submittedName>
</protein>
<gene>
    <name evidence="3" type="ORF">C3B59_18800</name>
</gene>
<dbReference type="OrthoDB" id="3465773at2"/>
<dbReference type="InterPro" id="IPR036514">
    <property type="entry name" value="SGNH_hydro_sf"/>
</dbReference>
<dbReference type="PANTHER" id="PTHR43784:SF2">
    <property type="entry name" value="GDSL-LIKE LIPASE_ACYLHYDROLASE, PUTATIVE (AFU_ORTHOLOGUE AFUA_2G00820)-RELATED"/>
    <property type="match status" value="1"/>
</dbReference>
<feature type="domain" description="SGNH hydrolase-type esterase" evidence="2">
    <location>
        <begin position="21"/>
        <end position="194"/>
    </location>
</feature>
<dbReference type="InterPro" id="IPR053140">
    <property type="entry name" value="GDSL_Rv0518-like"/>
</dbReference>
<proteinExistence type="predicted"/>
<comment type="caution">
    <text evidence="3">The sequence shown here is derived from an EMBL/GenBank/DDBJ whole genome shotgun (WGS) entry which is preliminary data.</text>
</comment>